<dbReference type="EMBL" id="VLPL01000003">
    <property type="protein sequence ID" value="TSJ45385.1"/>
    <property type="molecule type" value="Genomic_DNA"/>
</dbReference>
<sequence>MKTLTLAFVHGYSVTNLDTYGEMPLRLMQEAGNYGYQLKIEHIFLGRYISFNDEVRLEDIARAMEQAVQEQLIPNLVAGERFACITHSTGGPVVRTWWNNYYKDRKTCPMSHLVMLAPANYGSALAQLGKSRLSRIKSWFDGVEPGQRVLNWLELGSSDAWKLNKDWTLNGQKHIGPNGIFPFSLIGQDIDRKLYDHLNSYTGELGSDGVVRVAAANQNGRYVKLKQETPKLVGGTWQANKLEISDFREAPPTPFRVMTYKSHSGAEMGIMRSPLKDPKDPKGTEVVNAIFRCIGVTTDADYKKLTADFANETADVQLKGLVEEDKRLFGKKYYIHDRYSMILFRLVDSEGHPVTDFDLILTGANHDPNALPVGFFADRQCNQVNKSTVTYFFNYDVLHGRKAMTVNGVKLDEMKGINELGLIIRPRPDDGFIRYLPCEIHASKELFDRVFQPNATTMIDICIQRVVSNEVFRFEKVRNTDGPQNLNFKKVNPGNGIVK</sequence>
<protein>
    <submittedName>
        <fullName evidence="1">Phospholipase</fullName>
    </submittedName>
</protein>
<name>A0A556MZR3_9FLAO</name>
<gene>
    <name evidence="1" type="ORF">FO442_06435</name>
</gene>
<dbReference type="Proteomes" id="UP000316008">
    <property type="component" value="Unassembled WGS sequence"/>
</dbReference>
<organism evidence="1 2">
    <name type="scientific">Fluviicola chungangensis</name>
    <dbReference type="NCBI Taxonomy" id="2597671"/>
    <lineage>
        <taxon>Bacteria</taxon>
        <taxon>Pseudomonadati</taxon>
        <taxon>Bacteroidota</taxon>
        <taxon>Flavobacteriia</taxon>
        <taxon>Flavobacteriales</taxon>
        <taxon>Crocinitomicaceae</taxon>
        <taxon>Fluviicola</taxon>
    </lineage>
</organism>
<dbReference type="OrthoDB" id="489469at2"/>
<evidence type="ECO:0000313" key="2">
    <source>
        <dbReference type="Proteomes" id="UP000316008"/>
    </source>
</evidence>
<dbReference type="Gene3D" id="3.40.50.1820">
    <property type="entry name" value="alpha/beta hydrolase"/>
    <property type="match status" value="1"/>
</dbReference>
<evidence type="ECO:0000313" key="1">
    <source>
        <dbReference type="EMBL" id="TSJ45385.1"/>
    </source>
</evidence>
<comment type="caution">
    <text evidence="1">The sequence shown here is derived from an EMBL/GenBank/DDBJ whole genome shotgun (WGS) entry which is preliminary data.</text>
</comment>
<accession>A0A556MZR3</accession>
<reference evidence="1 2" key="1">
    <citation type="submission" date="2019-07" db="EMBL/GenBank/DDBJ databases">
        <authorList>
            <person name="Huq M.A."/>
        </authorList>
    </citation>
    <scope>NUCLEOTIDE SEQUENCE [LARGE SCALE GENOMIC DNA]</scope>
    <source>
        <strain evidence="1 2">MAH-3</strain>
    </source>
</reference>
<dbReference type="InterPro" id="IPR029058">
    <property type="entry name" value="AB_hydrolase_fold"/>
</dbReference>
<dbReference type="AlphaFoldDB" id="A0A556MZR3"/>
<dbReference type="RefSeq" id="WP_144332342.1">
    <property type="nucleotide sequence ID" value="NZ_VLPL01000003.1"/>
</dbReference>
<dbReference type="SUPFAM" id="SSF53474">
    <property type="entry name" value="alpha/beta-Hydrolases"/>
    <property type="match status" value="1"/>
</dbReference>
<keyword evidence="2" id="KW-1185">Reference proteome</keyword>
<proteinExistence type="predicted"/>